<name>A0AA45BUV0_XANCM</name>
<dbReference type="EMBL" id="PYJH01000065">
    <property type="protein sequence ID" value="PUE90383.1"/>
    <property type="molecule type" value="Genomic_DNA"/>
</dbReference>
<protein>
    <submittedName>
        <fullName evidence="1">Uncharacterized protein</fullName>
    </submittedName>
</protein>
<gene>
    <name evidence="1" type="ORF">C7T86_21145</name>
</gene>
<reference evidence="1 2" key="1">
    <citation type="submission" date="2018-03" db="EMBL/GenBank/DDBJ databases">
        <title>Sequencing of reference strains of Xanthomonas.</title>
        <authorList>
            <person name="Studholme D.J."/>
            <person name="Vicente J."/>
            <person name="Sarris P."/>
        </authorList>
    </citation>
    <scope>NUCLEOTIDE SEQUENCE [LARGE SCALE GENOMIC DNA]</scope>
    <source>
        <strain evidence="1 2">WHRI 5232</strain>
    </source>
</reference>
<dbReference type="Proteomes" id="UP000251513">
    <property type="component" value="Unassembled WGS sequence"/>
</dbReference>
<sequence>MRSPRALGALIATTRITWIKDTKLPLRSRMLDLHLLTRTNMTALGATATSGPTTRRPNGWQTRASFVLRTIFHSRKRFSAHIHL</sequence>
<evidence type="ECO:0000313" key="2">
    <source>
        <dbReference type="Proteomes" id="UP000251513"/>
    </source>
</evidence>
<organism evidence="1 2">
    <name type="scientific">Xanthomonas campestris pv. malvacearum</name>
    <dbReference type="NCBI Taxonomy" id="86040"/>
    <lineage>
        <taxon>Bacteria</taxon>
        <taxon>Pseudomonadati</taxon>
        <taxon>Pseudomonadota</taxon>
        <taxon>Gammaproteobacteria</taxon>
        <taxon>Lysobacterales</taxon>
        <taxon>Lysobacteraceae</taxon>
        <taxon>Xanthomonas</taxon>
    </lineage>
</organism>
<comment type="caution">
    <text evidence="1">The sequence shown here is derived from an EMBL/GenBank/DDBJ whole genome shotgun (WGS) entry which is preliminary data.</text>
</comment>
<proteinExistence type="predicted"/>
<dbReference type="AlphaFoldDB" id="A0AA45BUV0"/>
<accession>A0AA45BUV0</accession>
<evidence type="ECO:0000313" key="1">
    <source>
        <dbReference type="EMBL" id="PUE90383.1"/>
    </source>
</evidence>